<dbReference type="Pfam" id="PF01709">
    <property type="entry name" value="Transcrip_reg"/>
    <property type="match status" value="1"/>
</dbReference>
<dbReference type="PANTHER" id="PTHR12532">
    <property type="entry name" value="TRANSLATIONAL ACTIVATOR OF CYTOCHROME C OXIDASE 1"/>
    <property type="match status" value="1"/>
</dbReference>
<comment type="subcellular location">
    <subcellularLocation>
        <location evidence="6">Cytoplasm</location>
    </subcellularLocation>
</comment>
<feature type="region of interest" description="Disordered" evidence="7">
    <location>
        <begin position="1"/>
        <end position="21"/>
    </location>
</feature>
<dbReference type="Proteomes" id="UP000095200">
    <property type="component" value="Unassembled WGS sequence"/>
</dbReference>
<dbReference type="InterPro" id="IPR002876">
    <property type="entry name" value="Transcrip_reg_TACO1-like"/>
</dbReference>
<accession>A0A194AF85</accession>
<evidence type="ECO:0000256" key="5">
    <source>
        <dbReference type="ARBA" id="ARBA00023163"/>
    </source>
</evidence>
<dbReference type="GO" id="GO:0003677">
    <property type="term" value="F:DNA binding"/>
    <property type="evidence" value="ECO:0007669"/>
    <property type="project" value="UniProtKB-UniRule"/>
</dbReference>
<dbReference type="InterPro" id="IPR026564">
    <property type="entry name" value="Transcrip_reg_TACO1-like_dom3"/>
</dbReference>
<evidence type="ECO:0000313" key="11">
    <source>
        <dbReference type="Proteomes" id="UP000095200"/>
    </source>
</evidence>
<dbReference type="OrthoDB" id="9781053at2"/>
<dbReference type="NCBIfam" id="NF009044">
    <property type="entry name" value="PRK12378.1"/>
    <property type="match status" value="1"/>
</dbReference>
<dbReference type="NCBIfam" id="NF001030">
    <property type="entry name" value="PRK00110.1"/>
    <property type="match status" value="1"/>
</dbReference>
<sequence length="249" mass="26842">MSGHSKWHNIQHRKGRQDAARGKIFTKVTKEIMLAAKAGGGDPTGNNRLKSAIEAAKAVNLPKDKIETAIKKGTGELAAEAIEEVMYEGYGPGGVAILIDAATDNKNRTVAEVRHILSKGGGSMGASGCVAWMFDKKGVLAFPKDEHSDEELLEIGLEAGAEDIVDDGETWQIQCAPEDFTAVREAFVSAGIEPAESEITMIPQNTVAVDKETGLKLLKLYDALDENEDVQNVYANFDLPDELLAEMQD</sequence>
<dbReference type="RefSeq" id="WP_069856919.1">
    <property type="nucleotide sequence ID" value="NZ_BDFE01000004.1"/>
</dbReference>
<dbReference type="Pfam" id="PF20772">
    <property type="entry name" value="TACO1_YebC_N"/>
    <property type="match status" value="1"/>
</dbReference>
<dbReference type="Gene3D" id="3.30.70.980">
    <property type="match status" value="2"/>
</dbReference>
<dbReference type="InterPro" id="IPR017856">
    <property type="entry name" value="Integrase-like_N"/>
</dbReference>
<keyword evidence="5 6" id="KW-0804">Transcription</keyword>
<dbReference type="FunFam" id="1.10.10.200:FF:000002">
    <property type="entry name" value="Probable transcriptional regulatory protein CLM62_37755"/>
    <property type="match status" value="1"/>
</dbReference>
<dbReference type="PANTHER" id="PTHR12532:SF6">
    <property type="entry name" value="TRANSCRIPTIONAL REGULATORY PROTEIN YEBC-RELATED"/>
    <property type="match status" value="1"/>
</dbReference>
<comment type="similarity">
    <text evidence="1 6">Belongs to the TACO1 family.</text>
</comment>
<dbReference type="GO" id="GO:0006355">
    <property type="term" value="P:regulation of DNA-templated transcription"/>
    <property type="evidence" value="ECO:0007669"/>
    <property type="project" value="UniProtKB-UniRule"/>
</dbReference>
<feature type="domain" description="TACO1/YebC-like N-terminal" evidence="9">
    <location>
        <begin position="5"/>
        <end position="76"/>
    </location>
</feature>
<dbReference type="InterPro" id="IPR048300">
    <property type="entry name" value="TACO1_YebC-like_2nd/3rd_dom"/>
</dbReference>
<evidence type="ECO:0000256" key="6">
    <source>
        <dbReference type="HAMAP-Rule" id="MF_00693"/>
    </source>
</evidence>
<dbReference type="EMBL" id="BDFE01000004">
    <property type="protein sequence ID" value="GAU07444.1"/>
    <property type="molecule type" value="Genomic_DNA"/>
</dbReference>
<feature type="domain" description="TACO1/YebC-like second and third" evidence="8">
    <location>
        <begin position="83"/>
        <end position="237"/>
    </location>
</feature>
<evidence type="ECO:0000256" key="4">
    <source>
        <dbReference type="ARBA" id="ARBA00023125"/>
    </source>
</evidence>
<evidence type="ECO:0000256" key="7">
    <source>
        <dbReference type="SAM" id="MobiDB-lite"/>
    </source>
</evidence>
<dbReference type="GO" id="GO:0005829">
    <property type="term" value="C:cytosol"/>
    <property type="evidence" value="ECO:0007669"/>
    <property type="project" value="TreeGrafter"/>
</dbReference>
<feature type="compositionally biased region" description="Basic residues" evidence="7">
    <location>
        <begin position="1"/>
        <end position="15"/>
    </location>
</feature>
<dbReference type="InterPro" id="IPR049083">
    <property type="entry name" value="TACO1_YebC_N"/>
</dbReference>
<keyword evidence="3 6" id="KW-0805">Transcription regulation</keyword>
<dbReference type="STRING" id="1592317.DPF_0125"/>
<evidence type="ECO:0000259" key="9">
    <source>
        <dbReference type="Pfam" id="PF20772"/>
    </source>
</evidence>
<keyword evidence="2 6" id="KW-0963">Cytoplasm</keyword>
<evidence type="ECO:0000313" key="10">
    <source>
        <dbReference type="EMBL" id="GAU07444.1"/>
    </source>
</evidence>
<dbReference type="SUPFAM" id="SSF75625">
    <property type="entry name" value="YebC-like"/>
    <property type="match status" value="1"/>
</dbReference>
<evidence type="ECO:0000256" key="1">
    <source>
        <dbReference type="ARBA" id="ARBA00008724"/>
    </source>
</evidence>
<dbReference type="HAMAP" id="MF_00693">
    <property type="entry name" value="Transcrip_reg_TACO1"/>
    <property type="match status" value="1"/>
</dbReference>
<dbReference type="InterPro" id="IPR029072">
    <property type="entry name" value="YebC-like"/>
</dbReference>
<gene>
    <name evidence="10" type="ORF">DPF_0125</name>
</gene>
<evidence type="ECO:0000256" key="3">
    <source>
        <dbReference type="ARBA" id="ARBA00023015"/>
    </source>
</evidence>
<dbReference type="AlphaFoldDB" id="A0A194AF85"/>
<reference evidence="11" key="1">
    <citation type="submission" date="2016-06" db="EMBL/GenBank/DDBJ databases">
        <title>Draft genome sequence of Desulfoplanes formicivorans strain Pf12B.</title>
        <authorList>
            <person name="Watanabe M."/>
            <person name="Kojima H."/>
            <person name="Fukui M."/>
        </authorList>
    </citation>
    <scope>NUCLEOTIDE SEQUENCE [LARGE SCALE GENOMIC DNA]</scope>
    <source>
        <strain evidence="11">Pf12B</strain>
    </source>
</reference>
<name>A0A194AF85_9BACT</name>
<dbReference type="NCBIfam" id="TIGR01033">
    <property type="entry name" value="YebC/PmpR family DNA-binding transcriptional regulator"/>
    <property type="match status" value="1"/>
</dbReference>
<keyword evidence="11" id="KW-1185">Reference proteome</keyword>
<proteinExistence type="inferred from homology"/>
<dbReference type="Gene3D" id="1.10.10.200">
    <property type="match status" value="1"/>
</dbReference>
<comment type="caution">
    <text evidence="10">The sequence shown here is derived from an EMBL/GenBank/DDBJ whole genome shotgun (WGS) entry which is preliminary data.</text>
</comment>
<evidence type="ECO:0000259" key="8">
    <source>
        <dbReference type="Pfam" id="PF01709"/>
    </source>
</evidence>
<organism evidence="10 11">
    <name type="scientific">Desulfoplanes formicivorans</name>
    <dbReference type="NCBI Taxonomy" id="1592317"/>
    <lineage>
        <taxon>Bacteria</taxon>
        <taxon>Pseudomonadati</taxon>
        <taxon>Thermodesulfobacteriota</taxon>
        <taxon>Desulfovibrionia</taxon>
        <taxon>Desulfovibrionales</taxon>
        <taxon>Desulfoplanaceae</taxon>
        <taxon>Desulfoplanes</taxon>
    </lineage>
</organism>
<keyword evidence="4 6" id="KW-0238">DNA-binding</keyword>
<evidence type="ECO:0000256" key="2">
    <source>
        <dbReference type="ARBA" id="ARBA00022490"/>
    </source>
</evidence>
<protein>
    <recommendedName>
        <fullName evidence="6">Probable transcriptional regulatory protein DPF_0125</fullName>
    </recommendedName>
</protein>